<protein>
    <submittedName>
        <fullName evidence="1">Uncharacterized protein</fullName>
    </submittedName>
</protein>
<proteinExistence type="predicted"/>
<evidence type="ECO:0000313" key="2">
    <source>
        <dbReference type="Proteomes" id="UP000265520"/>
    </source>
</evidence>
<name>A0A392RWI6_9FABA</name>
<feature type="non-terminal residue" evidence="1">
    <location>
        <position position="1"/>
    </location>
</feature>
<dbReference type="EMBL" id="LXQA010283429">
    <property type="protein sequence ID" value="MCI40739.1"/>
    <property type="molecule type" value="Genomic_DNA"/>
</dbReference>
<reference evidence="1 2" key="1">
    <citation type="journal article" date="2018" name="Front. Plant Sci.">
        <title>Red Clover (Trifolium pratense) and Zigzag Clover (T. medium) - A Picture of Genomic Similarities and Differences.</title>
        <authorList>
            <person name="Dluhosova J."/>
            <person name="Istvanek J."/>
            <person name="Nedelnik J."/>
            <person name="Repkova J."/>
        </authorList>
    </citation>
    <scope>NUCLEOTIDE SEQUENCE [LARGE SCALE GENOMIC DNA]</scope>
    <source>
        <strain evidence="2">cv. 10/8</strain>
        <tissue evidence="1">Leaf</tissue>
    </source>
</reference>
<organism evidence="1 2">
    <name type="scientific">Trifolium medium</name>
    <dbReference type="NCBI Taxonomy" id="97028"/>
    <lineage>
        <taxon>Eukaryota</taxon>
        <taxon>Viridiplantae</taxon>
        <taxon>Streptophyta</taxon>
        <taxon>Embryophyta</taxon>
        <taxon>Tracheophyta</taxon>
        <taxon>Spermatophyta</taxon>
        <taxon>Magnoliopsida</taxon>
        <taxon>eudicotyledons</taxon>
        <taxon>Gunneridae</taxon>
        <taxon>Pentapetalae</taxon>
        <taxon>rosids</taxon>
        <taxon>fabids</taxon>
        <taxon>Fabales</taxon>
        <taxon>Fabaceae</taxon>
        <taxon>Papilionoideae</taxon>
        <taxon>50 kb inversion clade</taxon>
        <taxon>NPAAA clade</taxon>
        <taxon>Hologalegina</taxon>
        <taxon>IRL clade</taxon>
        <taxon>Trifolieae</taxon>
        <taxon>Trifolium</taxon>
    </lineage>
</organism>
<evidence type="ECO:0000313" key="1">
    <source>
        <dbReference type="EMBL" id="MCI40739.1"/>
    </source>
</evidence>
<dbReference type="Proteomes" id="UP000265520">
    <property type="component" value="Unassembled WGS sequence"/>
</dbReference>
<sequence length="42" mass="4658">YFGFAEKSTFCPQNSVMQPRGGNHVIGNDEILDRRVVSSMGL</sequence>
<accession>A0A392RWI6</accession>
<dbReference type="AlphaFoldDB" id="A0A392RWI6"/>
<comment type="caution">
    <text evidence="1">The sequence shown here is derived from an EMBL/GenBank/DDBJ whole genome shotgun (WGS) entry which is preliminary data.</text>
</comment>
<keyword evidence="2" id="KW-1185">Reference proteome</keyword>